<dbReference type="CDD" id="cd03426">
    <property type="entry name" value="NUDIX_CoAse_Nudt7"/>
    <property type="match status" value="1"/>
</dbReference>
<keyword evidence="10" id="KW-1185">Reference proteome</keyword>
<proteinExistence type="predicted"/>
<dbReference type="AlphaFoldDB" id="A0A1G9TFI7"/>
<evidence type="ECO:0000256" key="7">
    <source>
        <dbReference type="SAM" id="MobiDB-lite"/>
    </source>
</evidence>
<organism evidence="9 10">
    <name type="scientific">Methylobacterium phyllostachyos</name>
    <dbReference type="NCBI Taxonomy" id="582672"/>
    <lineage>
        <taxon>Bacteria</taxon>
        <taxon>Pseudomonadati</taxon>
        <taxon>Pseudomonadota</taxon>
        <taxon>Alphaproteobacteria</taxon>
        <taxon>Hyphomicrobiales</taxon>
        <taxon>Methylobacteriaceae</taxon>
        <taxon>Methylobacterium</taxon>
    </lineage>
</organism>
<dbReference type="Proteomes" id="UP000198704">
    <property type="component" value="Unassembled WGS sequence"/>
</dbReference>
<keyword evidence="6" id="KW-0464">Manganese</keyword>
<comment type="cofactor">
    <cofactor evidence="1">
        <name>Mn(2+)</name>
        <dbReference type="ChEBI" id="CHEBI:29035"/>
    </cofactor>
</comment>
<reference evidence="10" key="1">
    <citation type="submission" date="2016-10" db="EMBL/GenBank/DDBJ databases">
        <authorList>
            <person name="Varghese N."/>
            <person name="Submissions S."/>
        </authorList>
    </citation>
    <scope>NUCLEOTIDE SEQUENCE [LARGE SCALE GENOMIC DNA]</scope>
    <source>
        <strain evidence="10">BL47</strain>
    </source>
</reference>
<keyword evidence="4" id="KW-0378">Hydrolase</keyword>
<evidence type="ECO:0000256" key="6">
    <source>
        <dbReference type="ARBA" id="ARBA00023211"/>
    </source>
</evidence>
<dbReference type="STRING" id="582672.SAMN05216360_102168"/>
<evidence type="ECO:0000256" key="5">
    <source>
        <dbReference type="ARBA" id="ARBA00022842"/>
    </source>
</evidence>
<evidence type="ECO:0000256" key="4">
    <source>
        <dbReference type="ARBA" id="ARBA00022801"/>
    </source>
</evidence>
<evidence type="ECO:0000313" key="9">
    <source>
        <dbReference type="EMBL" id="SDM46467.1"/>
    </source>
</evidence>
<dbReference type="InterPro" id="IPR000086">
    <property type="entry name" value="NUDIX_hydrolase_dom"/>
</dbReference>
<dbReference type="OrthoDB" id="9802805at2"/>
<dbReference type="GO" id="GO:0046872">
    <property type="term" value="F:metal ion binding"/>
    <property type="evidence" value="ECO:0007669"/>
    <property type="project" value="UniProtKB-KW"/>
</dbReference>
<comment type="cofactor">
    <cofactor evidence="2">
        <name>Mg(2+)</name>
        <dbReference type="ChEBI" id="CHEBI:18420"/>
    </cofactor>
</comment>
<dbReference type="Pfam" id="PF00293">
    <property type="entry name" value="NUDIX"/>
    <property type="match status" value="1"/>
</dbReference>
<feature type="domain" description="Nudix hydrolase" evidence="8">
    <location>
        <begin position="49"/>
        <end position="185"/>
    </location>
</feature>
<evidence type="ECO:0000259" key="8">
    <source>
        <dbReference type="PROSITE" id="PS51462"/>
    </source>
</evidence>
<accession>A0A1G9TFI7</accession>
<evidence type="ECO:0000313" key="10">
    <source>
        <dbReference type="Proteomes" id="UP000198704"/>
    </source>
</evidence>
<keyword evidence="3" id="KW-0479">Metal-binding</keyword>
<dbReference type="PROSITE" id="PS51462">
    <property type="entry name" value="NUDIX"/>
    <property type="match status" value="1"/>
</dbReference>
<dbReference type="SUPFAM" id="SSF55811">
    <property type="entry name" value="Nudix"/>
    <property type="match status" value="1"/>
</dbReference>
<evidence type="ECO:0000256" key="2">
    <source>
        <dbReference type="ARBA" id="ARBA00001946"/>
    </source>
</evidence>
<dbReference type="Gene3D" id="3.90.79.10">
    <property type="entry name" value="Nucleoside Triphosphate Pyrophosphohydrolase"/>
    <property type="match status" value="1"/>
</dbReference>
<feature type="region of interest" description="Disordered" evidence="7">
    <location>
        <begin position="1"/>
        <end position="48"/>
    </location>
</feature>
<dbReference type="PANTHER" id="PTHR12992">
    <property type="entry name" value="NUDIX HYDROLASE"/>
    <property type="match status" value="1"/>
</dbReference>
<dbReference type="EMBL" id="FNHS01000002">
    <property type="protein sequence ID" value="SDM46467.1"/>
    <property type="molecule type" value="Genomic_DNA"/>
</dbReference>
<dbReference type="RefSeq" id="WP_091713363.1">
    <property type="nucleotide sequence ID" value="NZ_FNHS01000002.1"/>
</dbReference>
<dbReference type="PANTHER" id="PTHR12992:SF11">
    <property type="entry name" value="MITOCHONDRIAL COENZYME A DIPHOSPHATASE NUDT8"/>
    <property type="match status" value="1"/>
</dbReference>
<gene>
    <name evidence="9" type="ORF">SAMN05216360_102168</name>
</gene>
<evidence type="ECO:0000256" key="3">
    <source>
        <dbReference type="ARBA" id="ARBA00022723"/>
    </source>
</evidence>
<feature type="compositionally biased region" description="Low complexity" evidence="7">
    <location>
        <begin position="1"/>
        <end position="14"/>
    </location>
</feature>
<dbReference type="GO" id="GO:0010945">
    <property type="term" value="F:coenzyme A diphosphatase activity"/>
    <property type="evidence" value="ECO:0007669"/>
    <property type="project" value="InterPro"/>
</dbReference>
<sequence>MSDAIADFLARAAAGLSPHPPGPDDPTSNPRGDHSLDPDGSAVIPPPPHRRAAVLVPVVFRPEGPGLILTQRAANLRDHSSQVALPGGKIDPSDPDPAAAALREAEEEIGLDPASVRLIGYLDPYLSGTGFLVTPVIGLVAPDATFQANPAEVADLFEVPLPVLMDRERYRLRSRDWQGRTRYFYALNFGERLIWGVTAGILNNLRERLYPDSDPDQLRRSAG</sequence>
<dbReference type="InterPro" id="IPR045121">
    <property type="entry name" value="CoAse"/>
</dbReference>
<keyword evidence="5" id="KW-0460">Magnesium</keyword>
<dbReference type="NCBIfam" id="NF007980">
    <property type="entry name" value="PRK10707.1"/>
    <property type="match status" value="1"/>
</dbReference>
<dbReference type="InterPro" id="IPR015797">
    <property type="entry name" value="NUDIX_hydrolase-like_dom_sf"/>
</dbReference>
<name>A0A1G9TFI7_9HYPH</name>
<protein>
    <submittedName>
        <fullName evidence="9">8-oxo-dGTP pyrophosphatase MutT, NUDIX family</fullName>
    </submittedName>
</protein>
<evidence type="ECO:0000256" key="1">
    <source>
        <dbReference type="ARBA" id="ARBA00001936"/>
    </source>
</evidence>